<name>A0A6J5MPZ3_9CAUD</name>
<reference evidence="1" key="1">
    <citation type="submission" date="2020-04" db="EMBL/GenBank/DDBJ databases">
        <authorList>
            <person name="Chiriac C."/>
            <person name="Salcher M."/>
            <person name="Ghai R."/>
            <person name="Kavagutti S V."/>
        </authorList>
    </citation>
    <scope>NUCLEOTIDE SEQUENCE</scope>
</reference>
<accession>A0A6J5MPZ3</accession>
<evidence type="ECO:0000313" key="1">
    <source>
        <dbReference type="EMBL" id="CAB4148738.1"/>
    </source>
</evidence>
<sequence>MARTVYFGNSTYQTWIKAPASNMDASATGYVNKIDFLNGGASVRRSNRTSRQFAMSWNGQMNGTDQAENLQIVKDFYDGLYGAGPFFWLDPFATESNLFAPHWAAPMLDELDWPSISATVTPTFTAGAYSNAYPIKYATYALAGSHADTRKFTIIIPTGYTLHFGWHSTLANRTASSAAGVRIVPYNLSGVAQTAVNPNSLLAGGTTRTNATFAGSSYSKVEIFLANGSASASSVNIVAMIAQVLKNGSSVASGGFISGRGTAQLEFSDAPKMTYISSGINNGQIEMSANFTEVV</sequence>
<proteinExistence type="predicted"/>
<dbReference type="EMBL" id="LR796499">
    <property type="protein sequence ID" value="CAB4148738.1"/>
    <property type="molecule type" value="Genomic_DNA"/>
</dbReference>
<protein>
    <recommendedName>
        <fullName evidence="2">Minor tail protein</fullName>
    </recommendedName>
</protein>
<evidence type="ECO:0008006" key="2">
    <source>
        <dbReference type="Google" id="ProtNLM"/>
    </source>
</evidence>
<organism evidence="1">
    <name type="scientific">uncultured Caudovirales phage</name>
    <dbReference type="NCBI Taxonomy" id="2100421"/>
    <lineage>
        <taxon>Viruses</taxon>
        <taxon>Duplodnaviria</taxon>
        <taxon>Heunggongvirae</taxon>
        <taxon>Uroviricota</taxon>
        <taxon>Caudoviricetes</taxon>
        <taxon>Peduoviridae</taxon>
        <taxon>Maltschvirus</taxon>
        <taxon>Maltschvirus maltsch</taxon>
    </lineage>
</organism>
<gene>
    <name evidence="1" type="ORF">UFOVP536_21</name>
</gene>